<sequence>MAAVTVQQPPSNKCTCELPTARPRTPCDETLYQPLPGPDSVRLLEIIPGPRHSGLACRLFLSNLSQISLSPPPSYEAISYVWGVSAALTTIQCNGHGVRVTSSLADALARFRSPRTSRVVWIDGICINQADDREKGHQVKLMRLIYKRARRVLVWLGEAAHHRQPQAAFSAICALANQTLPLDAPASALATWGFDDDDDDDEDEEQSGKERSSKSPGRKSSSSGSGRKNLLADRWEALGPFYALPWFRRVWVIQEIALSTAASMYWGPGGAHISWAHVARATDRIIELKNRLPLHRLPGVLHAHLMGSLWQAEQRRAITNRMPFEELFARTTKFEVTDPRDRVYGLLGIPTREADPDAGELYLEPDYGVNLVGLYVRLFQKQGLRMGDLGSLS</sequence>
<dbReference type="AlphaFoldDB" id="A0A8H4IN31"/>
<organism evidence="3 4">
    <name type="scientific">Botryosphaeria dothidea</name>
    <dbReference type="NCBI Taxonomy" id="55169"/>
    <lineage>
        <taxon>Eukaryota</taxon>
        <taxon>Fungi</taxon>
        <taxon>Dikarya</taxon>
        <taxon>Ascomycota</taxon>
        <taxon>Pezizomycotina</taxon>
        <taxon>Dothideomycetes</taxon>
        <taxon>Dothideomycetes incertae sedis</taxon>
        <taxon>Botryosphaeriales</taxon>
        <taxon>Botryosphaeriaceae</taxon>
        <taxon>Botryosphaeria</taxon>
    </lineage>
</organism>
<dbReference type="Proteomes" id="UP000572817">
    <property type="component" value="Unassembled WGS sequence"/>
</dbReference>
<evidence type="ECO:0000256" key="1">
    <source>
        <dbReference type="SAM" id="MobiDB-lite"/>
    </source>
</evidence>
<dbReference type="InterPro" id="IPR010730">
    <property type="entry name" value="HET"/>
</dbReference>
<comment type="caution">
    <text evidence="3">The sequence shown here is derived from an EMBL/GenBank/DDBJ whole genome shotgun (WGS) entry which is preliminary data.</text>
</comment>
<feature type="region of interest" description="Disordered" evidence="1">
    <location>
        <begin position="193"/>
        <end position="227"/>
    </location>
</feature>
<dbReference type="PANTHER" id="PTHR24148">
    <property type="entry name" value="ANKYRIN REPEAT DOMAIN-CONTAINING PROTEIN 39 HOMOLOG-RELATED"/>
    <property type="match status" value="1"/>
</dbReference>
<reference evidence="3" key="1">
    <citation type="submission" date="2020-04" db="EMBL/GenBank/DDBJ databases">
        <title>Genome Assembly and Annotation of Botryosphaeria dothidea sdau 11-99, a Latent Pathogen of Apple Fruit Ring Rot in China.</title>
        <authorList>
            <person name="Yu C."/>
            <person name="Diao Y."/>
            <person name="Lu Q."/>
            <person name="Zhao J."/>
            <person name="Cui S."/>
            <person name="Peng C."/>
            <person name="He B."/>
            <person name="Liu H."/>
        </authorList>
    </citation>
    <scope>NUCLEOTIDE SEQUENCE [LARGE SCALE GENOMIC DNA]</scope>
    <source>
        <strain evidence="3">Sdau11-99</strain>
    </source>
</reference>
<keyword evidence="4" id="KW-1185">Reference proteome</keyword>
<feature type="domain" description="Heterokaryon incompatibility" evidence="2">
    <location>
        <begin position="75"/>
        <end position="255"/>
    </location>
</feature>
<evidence type="ECO:0000313" key="4">
    <source>
        <dbReference type="Proteomes" id="UP000572817"/>
    </source>
</evidence>
<protein>
    <submittedName>
        <fullName evidence="3">Heterokaryon incompatibility protein 6</fullName>
    </submittedName>
</protein>
<gene>
    <name evidence="3" type="ORF">GTA08_BOTSDO09215</name>
</gene>
<name>A0A8H4IN31_9PEZI</name>
<dbReference type="Pfam" id="PF06985">
    <property type="entry name" value="HET"/>
    <property type="match status" value="1"/>
</dbReference>
<feature type="compositionally biased region" description="Acidic residues" evidence="1">
    <location>
        <begin position="194"/>
        <end position="205"/>
    </location>
</feature>
<evidence type="ECO:0000313" key="3">
    <source>
        <dbReference type="EMBL" id="KAF4303023.1"/>
    </source>
</evidence>
<dbReference type="PANTHER" id="PTHR24148:SF64">
    <property type="entry name" value="HETEROKARYON INCOMPATIBILITY DOMAIN-CONTAINING PROTEIN"/>
    <property type="match status" value="1"/>
</dbReference>
<dbReference type="EMBL" id="WWBZ02000062">
    <property type="protein sequence ID" value="KAF4303023.1"/>
    <property type="molecule type" value="Genomic_DNA"/>
</dbReference>
<dbReference type="InterPro" id="IPR052895">
    <property type="entry name" value="HetReg/Transcr_Mod"/>
</dbReference>
<feature type="compositionally biased region" description="Low complexity" evidence="1">
    <location>
        <begin position="214"/>
        <end position="227"/>
    </location>
</feature>
<proteinExistence type="predicted"/>
<evidence type="ECO:0000259" key="2">
    <source>
        <dbReference type="Pfam" id="PF06985"/>
    </source>
</evidence>
<dbReference type="OrthoDB" id="2157530at2759"/>
<accession>A0A8H4IN31</accession>